<sequence>MKIVNTIFRTLYKVWVFLVFTVFMLIFLPGIVLPFLFGQRAGSVGYTFLWLWSWVFSQLTFIRYKFYGTENFKKGKAYIYVSNHTSFLDLPGIRMIIPGQFRPLAKKELKKIPVFGWIAQAATVIVDRSSPESRKKSIDRLKMTLKHGISILIFAEGTQNRTKEILQPFHDGAFRIAVDTQQPILPMVVIGAGKLMPPGTIDLKPGKIRIYVGPEISTEGLTVKDVTDLKQRTFDAMKQMITQNS</sequence>
<evidence type="ECO:0000256" key="1">
    <source>
        <dbReference type="ARBA" id="ARBA00005189"/>
    </source>
</evidence>
<evidence type="ECO:0000313" key="6">
    <source>
        <dbReference type="EMBL" id="MBT1696259.1"/>
    </source>
</evidence>
<proteinExistence type="predicted"/>
<evidence type="ECO:0000256" key="4">
    <source>
        <dbReference type="SAM" id="Phobius"/>
    </source>
</evidence>
<feature type="domain" description="Phospholipid/glycerol acyltransferase" evidence="5">
    <location>
        <begin position="78"/>
        <end position="192"/>
    </location>
</feature>
<keyword evidence="4" id="KW-1133">Transmembrane helix</keyword>
<dbReference type="CDD" id="cd07989">
    <property type="entry name" value="LPLAT_AGPAT-like"/>
    <property type="match status" value="1"/>
</dbReference>
<evidence type="ECO:0000313" key="7">
    <source>
        <dbReference type="Proteomes" id="UP001319200"/>
    </source>
</evidence>
<comment type="caution">
    <text evidence="6">The sequence shown here is derived from an EMBL/GenBank/DDBJ whole genome shotgun (WGS) entry which is preliminary data.</text>
</comment>
<dbReference type="RefSeq" id="WP_254161407.1">
    <property type="nucleotide sequence ID" value="NZ_JAHESF010000004.1"/>
</dbReference>
<feature type="transmembrane region" description="Helical" evidence="4">
    <location>
        <begin position="43"/>
        <end position="64"/>
    </location>
</feature>
<dbReference type="SUPFAM" id="SSF69593">
    <property type="entry name" value="Glycerol-3-phosphate (1)-acyltransferase"/>
    <property type="match status" value="1"/>
</dbReference>
<organism evidence="6 7">
    <name type="scientific">Chryseosolibacter histidini</name>
    <dbReference type="NCBI Taxonomy" id="2782349"/>
    <lineage>
        <taxon>Bacteria</taxon>
        <taxon>Pseudomonadati</taxon>
        <taxon>Bacteroidota</taxon>
        <taxon>Cytophagia</taxon>
        <taxon>Cytophagales</taxon>
        <taxon>Chryseotaleaceae</taxon>
        <taxon>Chryseosolibacter</taxon>
    </lineage>
</organism>
<dbReference type="GO" id="GO:0006654">
    <property type="term" value="P:phosphatidic acid biosynthetic process"/>
    <property type="evidence" value="ECO:0007669"/>
    <property type="project" value="TreeGrafter"/>
</dbReference>
<dbReference type="EMBL" id="JAHESF010000004">
    <property type="protein sequence ID" value="MBT1696259.1"/>
    <property type="molecule type" value="Genomic_DNA"/>
</dbReference>
<keyword evidence="3 6" id="KW-0012">Acyltransferase</keyword>
<protein>
    <submittedName>
        <fullName evidence="6">1-acyl-sn-glycerol-3-phosphate acyltransferase</fullName>
    </submittedName>
</protein>
<dbReference type="GO" id="GO:0003841">
    <property type="term" value="F:1-acylglycerol-3-phosphate O-acyltransferase activity"/>
    <property type="evidence" value="ECO:0007669"/>
    <property type="project" value="TreeGrafter"/>
</dbReference>
<accession>A0AAP2DIL3</accession>
<gene>
    <name evidence="6" type="ORF">KK083_05195</name>
</gene>
<dbReference type="PANTHER" id="PTHR10434">
    <property type="entry name" value="1-ACYL-SN-GLYCEROL-3-PHOSPHATE ACYLTRANSFERASE"/>
    <property type="match status" value="1"/>
</dbReference>
<keyword evidence="2" id="KW-0808">Transferase</keyword>
<name>A0AAP2DIL3_9BACT</name>
<dbReference type="InterPro" id="IPR002123">
    <property type="entry name" value="Plipid/glycerol_acylTrfase"/>
</dbReference>
<dbReference type="Pfam" id="PF01553">
    <property type="entry name" value="Acyltransferase"/>
    <property type="match status" value="1"/>
</dbReference>
<dbReference type="Proteomes" id="UP001319200">
    <property type="component" value="Unassembled WGS sequence"/>
</dbReference>
<keyword evidence="4" id="KW-0812">Transmembrane</keyword>
<keyword evidence="4" id="KW-0472">Membrane</keyword>
<reference evidence="6 7" key="1">
    <citation type="submission" date="2021-05" db="EMBL/GenBank/DDBJ databases">
        <title>A Polyphasic approach of four new species of the genus Ohtaekwangia: Ohtaekwangia histidinii sp. nov., Ohtaekwangia cretensis sp. nov., Ohtaekwangia indiensis sp. nov., Ohtaekwangia reichenbachii sp. nov. from diverse environment.</title>
        <authorList>
            <person name="Octaviana S."/>
        </authorList>
    </citation>
    <scope>NUCLEOTIDE SEQUENCE [LARGE SCALE GENOMIC DNA]</scope>
    <source>
        <strain evidence="6 7">PWU4</strain>
    </source>
</reference>
<comment type="pathway">
    <text evidence="1">Lipid metabolism.</text>
</comment>
<evidence type="ECO:0000256" key="2">
    <source>
        <dbReference type="ARBA" id="ARBA00022679"/>
    </source>
</evidence>
<dbReference type="PANTHER" id="PTHR10434:SF11">
    <property type="entry name" value="1-ACYL-SN-GLYCEROL-3-PHOSPHATE ACYLTRANSFERASE"/>
    <property type="match status" value="1"/>
</dbReference>
<dbReference type="SMART" id="SM00563">
    <property type="entry name" value="PlsC"/>
    <property type="match status" value="1"/>
</dbReference>
<evidence type="ECO:0000259" key="5">
    <source>
        <dbReference type="SMART" id="SM00563"/>
    </source>
</evidence>
<dbReference type="AlphaFoldDB" id="A0AAP2DIL3"/>
<feature type="transmembrane region" description="Helical" evidence="4">
    <location>
        <begin position="12"/>
        <end position="37"/>
    </location>
</feature>
<keyword evidence="7" id="KW-1185">Reference proteome</keyword>
<evidence type="ECO:0000256" key="3">
    <source>
        <dbReference type="ARBA" id="ARBA00023315"/>
    </source>
</evidence>